<accession>A0A1Y2EMB3</accession>
<protein>
    <recommendedName>
        <fullName evidence="7">HYDIN/VesB/CFA65-like Ig-like domain-containing protein</fullName>
    </recommendedName>
</protein>
<feature type="region of interest" description="Disordered" evidence="6">
    <location>
        <begin position="3502"/>
        <end position="3523"/>
    </location>
</feature>
<name>A0A1Y2EMB3_9FUNG</name>
<dbReference type="Proteomes" id="UP000193920">
    <property type="component" value="Unassembled WGS sequence"/>
</dbReference>
<dbReference type="EMBL" id="MCOG01000039">
    <property type="protein sequence ID" value="ORY72454.1"/>
    <property type="molecule type" value="Genomic_DNA"/>
</dbReference>
<feature type="compositionally biased region" description="Acidic residues" evidence="6">
    <location>
        <begin position="1885"/>
        <end position="1901"/>
    </location>
</feature>
<dbReference type="Pfam" id="PF22544">
    <property type="entry name" value="HYDIN_VesB_CFA65-like_Ig"/>
    <property type="match status" value="2"/>
</dbReference>
<dbReference type="InterPro" id="IPR053879">
    <property type="entry name" value="HYDIN_VesB_CFA65-like_Ig"/>
</dbReference>
<evidence type="ECO:0000256" key="6">
    <source>
        <dbReference type="SAM" id="MobiDB-lite"/>
    </source>
</evidence>
<gene>
    <name evidence="8" type="ORF">LY90DRAFT_667066</name>
</gene>
<feature type="domain" description="HYDIN/VesB/CFA65-like Ig-like" evidence="7">
    <location>
        <begin position="3166"/>
        <end position="3255"/>
    </location>
</feature>
<dbReference type="GO" id="GO:0005737">
    <property type="term" value="C:cytoplasm"/>
    <property type="evidence" value="ECO:0007669"/>
    <property type="project" value="UniProtKB-SubCell"/>
</dbReference>
<dbReference type="Gene3D" id="2.60.40.10">
    <property type="entry name" value="Immunoglobulins"/>
    <property type="match status" value="10"/>
</dbReference>
<feature type="domain" description="HYDIN/VesB/CFA65-like Ig-like" evidence="7">
    <location>
        <begin position="1626"/>
        <end position="1700"/>
    </location>
</feature>
<keyword evidence="9" id="KW-1185">Reference proteome</keyword>
<dbReference type="SUPFAM" id="SSF48371">
    <property type="entry name" value="ARM repeat"/>
    <property type="match status" value="1"/>
</dbReference>
<evidence type="ECO:0000313" key="8">
    <source>
        <dbReference type="EMBL" id="ORY72454.1"/>
    </source>
</evidence>
<dbReference type="InterPro" id="IPR052614">
    <property type="entry name" value="CFAP65"/>
</dbReference>
<dbReference type="PANTHER" id="PTHR46127">
    <property type="entry name" value="CILIA- AND FLAGELLA-ASSOCIATED PROTEIN 65"/>
    <property type="match status" value="1"/>
</dbReference>
<evidence type="ECO:0000256" key="3">
    <source>
        <dbReference type="ARBA" id="ARBA00022490"/>
    </source>
</evidence>
<dbReference type="InterPro" id="IPR008962">
    <property type="entry name" value="PapD-like_sf"/>
</dbReference>
<feature type="region of interest" description="Disordered" evidence="6">
    <location>
        <begin position="1882"/>
        <end position="1902"/>
    </location>
</feature>
<dbReference type="SUPFAM" id="SSF49354">
    <property type="entry name" value="PapD-like"/>
    <property type="match status" value="1"/>
</dbReference>
<keyword evidence="3" id="KW-0963">Cytoplasm</keyword>
<evidence type="ECO:0000256" key="5">
    <source>
        <dbReference type="ARBA" id="ARBA00023273"/>
    </source>
</evidence>
<feature type="compositionally biased region" description="Basic and acidic residues" evidence="6">
    <location>
        <begin position="3502"/>
        <end position="3512"/>
    </location>
</feature>
<evidence type="ECO:0000256" key="2">
    <source>
        <dbReference type="ARBA" id="ARBA00004496"/>
    </source>
</evidence>
<dbReference type="OrthoDB" id="5538672at2759"/>
<evidence type="ECO:0000256" key="4">
    <source>
        <dbReference type="ARBA" id="ARBA00023069"/>
    </source>
</evidence>
<sequence length="3741" mass="432384">MVFFSLKKKEVDLTKDILNINIENYNKVWNQILKYLKSNESTTRYYALNFIVKIKENLSRILDDQYIAQSLFKTIYSISVADENEELRDLALFLLPLCIDYEVTDQFKELVFKKIITEFTKYFPKDYTDEKEVQKFINKISIPEVIQLEKYIYLLRNFSNLFRFPQAKHHQFQAYVDQLFSTLLNQNINIYIQSEVFYNIYMNYSITNGNRLRFEKYLRNPIIELGENIKTLNYLYNDINSNENLNTEEMTSESSLNQLSKTPPEIKYWKTQYYAIWNVWYMKPTNNEILLYDSSKLKTAGYALKRKEQLYKYVSQNSDGSLEAKLQIELPYNLNTQPSLLYFTNKKDEINLKAIHGSKEFDDKILENNMLQEINDSLEKENENIIFKPVHLKANEVYVLEIEIANKTIIFDKFPFVKKFNIKNKSFNKVIFQFQVYPFEVFKVEPSYGELLPKKKVQISIKFVNTNKSYNSSSNIHGFLKLRTIRGYPIERINLIGVSLPSIKVNTKNLNFGIVPPNIERMNFFVIKNLKRELNICNIFILEKTYSSLFIISEKHAIIEKMDKKIITIKFCSPNIDKFNCKCAVTTNLGEIYIINIKAICGYSIIVDKKINFGPTDIYYNNASKQITLESEDPIYPISLPLLPSTKELIINNNEQVVLYPKERKQIKVDFNSLITGARSEYISINNSLSDVKEIAVNAYSGPIILIPIYDEIGFPITFPYTAVTVKIPLINVINEKVKCLITLPINTPFNISPNDNESEVLPYINNNKNCKFLYLEIKEKATTFIKITYCAWTQGLFRVNLNFTLDSPHKLNLYNICLTGCCVVKSKKSYDQNKLARIRNFFSNKYDCPTFKGTEPEDIESMYKNNISKILYMPSQFSVLSKKIFSNKNDDLIKDENFKKLLLDNNNSSSNINLKKYLRNNGIRVFYKNSTKQIVPNYYVKEDINYENNIYNDFEEEDDDDEDDNDEKPKHFFSAKLYNNILILKNKSETDQPYHIFISGPFITDIPLDNVLKSYSYVYIPLYIDYSKFTNLICKENFYFTCYGHITIMDEYGYSLGSIHTLLQGLNNTMIDYEVGKVPFTPTTIDFPKCEQHQMVKKTIYLRNKTNYTIDNEKNNEKDDIFKLNRINIRKTIKPFEIVPLEISCLSSTIGIFKAMLRINYNSPNIFKNTFFSDKTNDEEYYNLYKEISKRELNDIHFIGPTIMFSCEVGKSDLQISKNLLYYGDVIIGDSRKKNLCINNNGIPTDYYYFSLSPYYVKNEKSYLNVQEKSIDIITFEGKQQGTFNSYVILKYENILNFVPVSAFCGKMKLTTNIGNLIRNSDSSEYKDNYFKYSDLALDYNYIEVSKNKSMEFTIYNKGTIDILLSDIISSNDNIITWYFKEDKQENRSFLFNSKLLLDNNKLLNKDEFYNKEEIDWDEILYIMERHNTKSNNFIKNKENNNKSKFPIMILPNESIKLVITAWGYKEGKFNENLNFIIDIGNNCEKYTLYLKGVISKTLSIKNKNIEFGIVQVNKASNYEEISFINDSKFSVKWWIEFIETKYNVLNTQKRKENKSTYSSLVHPFSVFPEKGEIGSKKLQIIEVKFMPNIPQCDIETRAVIRTNLFNEIPLRFHGIGGSVILKASVSIVEFGPCAVGSKQVIPITIKNEGISYSRFTTECTNKCFKADPEFGTIKNGESYIIKLYYIPEISKKINKGFFKLIPSNSSTKNVIIIPLIGISGSPDIVISKNLINFGYTLLRGKNVKALVIKNKGNVTGILDFKSKHPSISIEEADNTDRIVIEPKSKKKIHFVYIPVRMEMLNTYGVFSYLNYKSDNILINFKAVVCQPKLTIEPPDFYNILDFGICHVNKTYEKTFTISNEGTIDLKYSIKFDYEKISNSDNGNDSDDMDSDDTNSDNEDLINKDNEKMKELLHDGNETIVNIVEDTVKNSQNEEERESIDCPFTFINNENNLPMGKKVLVTLKFQPKTNKKYTFNYSLYYGFQPICGSAIGIGGIGKINFFPKVNFINFGLCRINKETVKKVYVKNLGNITEKFIIRPVLPDIPLDELYKKDIESLNDFEQSEYFEEETSNRMKKQKDIQTSENPKINLWQWESYLENNGLKLLNYDGICKPNEEKAIDFIYNPSKNEALNTSFILYTKWKKNEIHIVGKSGKSELKLYDINDQEISIKKGIKFGMKSVNTLNKINIKIKNIGDFGVDFMINKSIKSIFEVHPETGFIPPNSSLVLTISYLPKEENVFKWILNIIWSDGIISVPVSAKSGTGNLDIVFPDSFDGNMTVTKEKNKNENNSYIMNFSPIPLESYTIKKFFIYNNGIVSVDTEFKVTGDSFLIAISSDLLKFNINSVGGAEIDKKNSPSISKPEWNKELKVNIPPRYYVEISCRYYAKSEFISKEKIFINSSCFYGKITVIARGGNIELSHTGTLDFNDINAKYSYSKNITLRNTGSIDTKLSFKWTMSSHKHYKIVTPGKINFINLYDNDDPRSEIFKNYLIVKSKITSNSKEIQMQLLNENKMYSDFSKNTKYYWELIRLNILPKYFDYDSNKLIQYIEKLENVNIFKNFINNFKKTIDLIEKYRFKRKKNLYKLIETKPITSQSLSNIQSYMRVIPEECTLKANQSMSLHVDLNLEHEMDYIATLHCISNFSSVNEYLIPLIATPKQIYVLCDMNKIDFKTQAIGETDVITKEFTNVGSKDISFTIDSNNEGLKIIPNEGILAKGETITVKFIFQPVSEHIQTFPILFKPENSQPIRLQFYGAGGYAQMSLKNGSTYEFGNCVIGKKLDVYLPIENKGTAVLKINSVILYSSGSFTEGPNWPVDRVNIQPKTIYKLPLIFKPDNEQPPPATVSIITPLENYEINITGVGKDAMIIISNLYLEFNDCIIGNQYEQQVSFRNTGDVNYQIKMELKDLIPGIKFIPDNFTIPPYSTYEVTIQFKPTVEINKDIFVDVNSPYSKNQIRLKIHSGYVKLLIEKDIFDYGMFETNSVPKIKFDIKNVGSIGTHYSIVHRNSDSNIQFSNKTGFIRPNDFTTVKMFYISNNKQFGPFVEVFDILYDLINSSVPFKVIGDCNHALIHPQEINSVDLGLCPIFEHTKKSITLKNYGKFPLTYKIKVVYPILCNVIKGVLNGNESQVIKFSWMPTGGYVLHSTATLSSNAGNYPISITGRGTLPKINISSEKIDYGICALNCTYEKILTIKNVGLVKFKWSVQQQNQDFILSNKDGELNVNESVDIKINFTPRNLKCYQSILYLECKGLTSREIQLVGVGGNMKFYISPRVVDMGVCSKGLLTTGSFTIRSKGEVTIYSDFSEGKKLKPNNMLFVPKSIVLPPGNSHKCKFDIIPYDEGPFEYRLIISTKEKIYRIKIKGNSKELTYTPIVKEILDKTQNLILLDPLENNEYIKIDIFDDQINHLRKKLFDDKEIFDIIEEKVNEIKYIITGNHKYSNKGENIDNHYSSRTKYKPSSRRRFSLFKTPIVIANIPKIISSKSTNSSVNKFRNNFLINGTTKEKENSVKENKSNNSTLSKSELITKSNNSKAITDISRSNVLLNNPLNVEKNIKLSNIKKYSSENALELISNPNQKSSKLSENENNKITKHESLSSLHKNIILYDNFVKTKNDLKDDDILNNNGEPISKKNMILTTFINNDIKNIIKLNENEIDNNNIDHITSYIEFEGKEDLDEILARPVPFKIESDKKSKINIKSVKFNEETKPKNIKKNKKYLQFRSIDQQYKKIYQNNAIIYIPKKN</sequence>
<comment type="subcellular location">
    <subcellularLocation>
        <location evidence="1">Cell projection</location>
        <location evidence="1">Cilium</location>
    </subcellularLocation>
    <subcellularLocation>
        <location evidence="2">Cytoplasm</location>
    </subcellularLocation>
</comment>
<proteinExistence type="predicted"/>
<organism evidence="8 9">
    <name type="scientific">Neocallimastix californiae</name>
    <dbReference type="NCBI Taxonomy" id="1754190"/>
    <lineage>
        <taxon>Eukaryota</taxon>
        <taxon>Fungi</taxon>
        <taxon>Fungi incertae sedis</taxon>
        <taxon>Chytridiomycota</taxon>
        <taxon>Chytridiomycota incertae sedis</taxon>
        <taxon>Neocallimastigomycetes</taxon>
        <taxon>Neocallimastigales</taxon>
        <taxon>Neocallimastigaceae</taxon>
        <taxon>Neocallimastix</taxon>
    </lineage>
</organism>
<dbReference type="InterPro" id="IPR013783">
    <property type="entry name" value="Ig-like_fold"/>
</dbReference>
<evidence type="ECO:0000259" key="7">
    <source>
        <dbReference type="Pfam" id="PF22544"/>
    </source>
</evidence>
<keyword evidence="4" id="KW-0969">Cilium</keyword>
<dbReference type="PANTHER" id="PTHR46127:SF1">
    <property type="entry name" value="CILIA- AND FLAGELLA-ASSOCIATED PROTEIN 65"/>
    <property type="match status" value="1"/>
</dbReference>
<comment type="caution">
    <text evidence="8">The sequence shown here is derived from an EMBL/GenBank/DDBJ whole genome shotgun (WGS) entry which is preliminary data.</text>
</comment>
<evidence type="ECO:0000256" key="1">
    <source>
        <dbReference type="ARBA" id="ARBA00004138"/>
    </source>
</evidence>
<dbReference type="GO" id="GO:0005929">
    <property type="term" value="C:cilium"/>
    <property type="evidence" value="ECO:0007669"/>
    <property type="project" value="UniProtKB-SubCell"/>
</dbReference>
<keyword evidence="5" id="KW-0966">Cell projection</keyword>
<dbReference type="InterPro" id="IPR016024">
    <property type="entry name" value="ARM-type_fold"/>
</dbReference>
<evidence type="ECO:0000313" key="9">
    <source>
        <dbReference type="Proteomes" id="UP000193920"/>
    </source>
</evidence>
<reference evidence="8 9" key="1">
    <citation type="submission" date="2016-08" db="EMBL/GenBank/DDBJ databases">
        <title>A Parts List for Fungal Cellulosomes Revealed by Comparative Genomics.</title>
        <authorList>
            <consortium name="DOE Joint Genome Institute"/>
            <person name="Haitjema C.H."/>
            <person name="Gilmore S.P."/>
            <person name="Henske J.K."/>
            <person name="Solomon K.V."/>
            <person name="De Groot R."/>
            <person name="Kuo A."/>
            <person name="Mondo S.J."/>
            <person name="Salamov A.A."/>
            <person name="Labutti K."/>
            <person name="Zhao Z."/>
            <person name="Chiniquy J."/>
            <person name="Barry K."/>
            <person name="Brewer H.M."/>
            <person name="Purvine S.O."/>
            <person name="Wright A.T."/>
            <person name="Boxma B."/>
            <person name="Van Alen T."/>
            <person name="Hackstein J.H."/>
            <person name="Baker S.E."/>
            <person name="Grigoriev I.V."/>
            <person name="O'Malley M.A."/>
        </authorList>
    </citation>
    <scope>NUCLEOTIDE SEQUENCE [LARGE SCALE GENOMIC DNA]</scope>
    <source>
        <strain evidence="8 9">G1</strain>
    </source>
</reference>